<gene>
    <name evidence="4" type="ORF">WMY93_008022</name>
</gene>
<feature type="domain" description="Reverse transcriptase" evidence="3">
    <location>
        <begin position="388"/>
        <end position="655"/>
    </location>
</feature>
<dbReference type="InterPro" id="IPR000477">
    <property type="entry name" value="RT_dom"/>
</dbReference>
<evidence type="ECO:0000256" key="2">
    <source>
        <dbReference type="SAM" id="MobiDB-lite"/>
    </source>
</evidence>
<evidence type="ECO:0000313" key="4">
    <source>
        <dbReference type="EMBL" id="KAK7925712.1"/>
    </source>
</evidence>
<dbReference type="Gene3D" id="3.60.10.10">
    <property type="entry name" value="Endonuclease/exonuclease/phosphatase"/>
    <property type="match status" value="1"/>
</dbReference>
<protein>
    <recommendedName>
        <fullName evidence="3">Reverse transcriptase domain-containing protein</fullName>
    </recommendedName>
</protein>
<dbReference type="InterPro" id="IPR043502">
    <property type="entry name" value="DNA/RNA_pol_sf"/>
</dbReference>
<comment type="caution">
    <text evidence="4">The sequence shown here is derived from an EMBL/GenBank/DDBJ whole genome shotgun (WGS) entry which is preliminary data.</text>
</comment>
<dbReference type="AlphaFoldDB" id="A0AAW0PHS4"/>
<name>A0AAW0PHS4_9GOBI</name>
<reference evidence="5" key="1">
    <citation type="submission" date="2024-04" db="EMBL/GenBank/DDBJ databases">
        <title>Salinicola lusitanus LLJ914,a marine bacterium isolated from the Okinawa Trough.</title>
        <authorList>
            <person name="Li J."/>
        </authorList>
    </citation>
    <scope>NUCLEOTIDE SEQUENCE [LARGE SCALE GENOMIC DNA]</scope>
</reference>
<dbReference type="SUPFAM" id="SSF56219">
    <property type="entry name" value="DNase I-like"/>
    <property type="match status" value="1"/>
</dbReference>
<feature type="compositionally biased region" description="Polar residues" evidence="2">
    <location>
        <begin position="294"/>
        <end position="327"/>
    </location>
</feature>
<dbReference type="InterPro" id="IPR015095">
    <property type="entry name" value="AlkB_hom8_N"/>
</dbReference>
<dbReference type="GO" id="GO:0016706">
    <property type="term" value="F:2-oxoglutarate-dependent dioxygenase activity"/>
    <property type="evidence" value="ECO:0007669"/>
    <property type="project" value="InterPro"/>
</dbReference>
<dbReference type="PANTHER" id="PTHR47510:SF3">
    <property type="entry name" value="ENDO_EXONUCLEASE_PHOSPHATASE DOMAIN-CONTAINING PROTEIN"/>
    <property type="match status" value="1"/>
</dbReference>
<feature type="region of interest" description="Disordered" evidence="2">
    <location>
        <begin position="284"/>
        <end position="344"/>
    </location>
</feature>
<evidence type="ECO:0000259" key="3">
    <source>
        <dbReference type="PROSITE" id="PS50878"/>
    </source>
</evidence>
<dbReference type="Pfam" id="PF09004">
    <property type="entry name" value="ALKBH8_N"/>
    <property type="match status" value="1"/>
</dbReference>
<proteinExistence type="predicted"/>
<dbReference type="PANTHER" id="PTHR47510">
    <property type="entry name" value="REVERSE TRANSCRIPTASE DOMAIN-CONTAINING PROTEIN"/>
    <property type="match status" value="1"/>
</dbReference>
<sequence>MLFTETWLTTHIPDSAIAMDNFHLLRADRTAESGKKKGGGLAVFVNEKWCKPGHCVVKEQRCNKDIELLAVSMRPYYLPREFTHVIVIAVYVPPSANAETACETLLSCTSTLQTQHPQALFLISGDFNHSSPASVLPTFTQADHNIVHLRPVYQPIVHRQPVVSRVVKRWSPESEEALRDCFDTTVWTELCDPHGEDINVMTECITDYINFCFENTVPSRTVRCFSNNKPWINPDIKALLKEKKRAFKSGNKEGLRTAQKKLRRKIRRAKAAYRRRMEQQLQNQNIKGCGGTHPSPTQLHALTSTPGQRPTPTLHTSASAQLTTTHGLTHPPSAPPPAPALSVTAAQVRRELKRIKTRKAAGPDCISPRLLKSCADELCGVMEHVFNMSLKLRVVPQLWKTSCVVPVPKTPHAKDLSSFRPVALTSHLMKTLERLVLGHLRSTVSSALDPLQFAYRPGIGVEDAVIFLLHRSLSHLEKPGCAVRILFFDFSSAFNTIQPLLLRDKLETAGVDCDLAEWILDYLTNRPQFVRARDCVSDLLTCSVGAPQGTVLAPLLFTLYTADFRHNTDSCVLQKFSDDSAIIGLITDDDDAEYRGLTQDFVDWCQQNHLLLNAGKTKEMVVDFRRRHSIAPPPVNIQGRDIERVDSYKYLGVHLNNKLDWTHNTDALYRKGQSRLYLLRRLRSFGVRGPLLRTFYDSVVASAILYGVVCWSSSITERERKKLDKVIKKSSSVLGCPLDSVREVGDRRVLARFTSMLDHESHPLQDALSALESSFSDRLIHPRCVKERFRRSFLPAAVRLYNEHC</sequence>
<accession>A0AAW0PHS4</accession>
<dbReference type="SUPFAM" id="SSF56672">
    <property type="entry name" value="DNA/RNA polymerases"/>
    <property type="match status" value="1"/>
</dbReference>
<organism evidence="4 5">
    <name type="scientific">Mugilogobius chulae</name>
    <name type="common">yellowstripe goby</name>
    <dbReference type="NCBI Taxonomy" id="88201"/>
    <lineage>
        <taxon>Eukaryota</taxon>
        <taxon>Metazoa</taxon>
        <taxon>Chordata</taxon>
        <taxon>Craniata</taxon>
        <taxon>Vertebrata</taxon>
        <taxon>Euteleostomi</taxon>
        <taxon>Actinopterygii</taxon>
        <taxon>Neopterygii</taxon>
        <taxon>Teleostei</taxon>
        <taxon>Neoteleostei</taxon>
        <taxon>Acanthomorphata</taxon>
        <taxon>Gobiaria</taxon>
        <taxon>Gobiiformes</taxon>
        <taxon>Gobioidei</taxon>
        <taxon>Gobiidae</taxon>
        <taxon>Gobionellinae</taxon>
        <taxon>Mugilogobius</taxon>
    </lineage>
</organism>
<dbReference type="InterPro" id="IPR036691">
    <property type="entry name" value="Endo/exonu/phosph_ase_sf"/>
</dbReference>
<evidence type="ECO:0000313" key="5">
    <source>
        <dbReference type="Proteomes" id="UP001460270"/>
    </source>
</evidence>
<keyword evidence="1" id="KW-0175">Coiled coil</keyword>
<dbReference type="Proteomes" id="UP001460270">
    <property type="component" value="Unassembled WGS sequence"/>
</dbReference>
<dbReference type="CDD" id="cd01650">
    <property type="entry name" value="RT_nLTR_like"/>
    <property type="match status" value="1"/>
</dbReference>
<dbReference type="PROSITE" id="PS50878">
    <property type="entry name" value="RT_POL"/>
    <property type="match status" value="1"/>
</dbReference>
<evidence type="ECO:0000256" key="1">
    <source>
        <dbReference type="SAM" id="Coils"/>
    </source>
</evidence>
<dbReference type="GO" id="GO:0008168">
    <property type="term" value="F:methyltransferase activity"/>
    <property type="evidence" value="ECO:0007669"/>
    <property type="project" value="InterPro"/>
</dbReference>
<dbReference type="EMBL" id="JBBPFD010000005">
    <property type="protein sequence ID" value="KAK7925712.1"/>
    <property type="molecule type" value="Genomic_DNA"/>
</dbReference>
<feature type="coiled-coil region" evidence="1">
    <location>
        <begin position="252"/>
        <end position="283"/>
    </location>
</feature>
<keyword evidence="5" id="KW-1185">Reference proteome</keyword>
<dbReference type="Pfam" id="PF00078">
    <property type="entry name" value="RVT_1"/>
    <property type="match status" value="1"/>
</dbReference>